<dbReference type="EMBL" id="JRLF01000010">
    <property type="protein sequence ID" value="KQB40400.1"/>
    <property type="molecule type" value="Genomic_DNA"/>
</dbReference>
<comment type="caution">
    <text evidence="1">The sequence shown here is derived from an EMBL/GenBank/DDBJ whole genome shotgun (WGS) entry which is preliminary data.</text>
</comment>
<dbReference type="STRING" id="362413.RC62_290"/>
<dbReference type="PATRIC" id="fig|362413.3.peg.277"/>
<sequence length="153" mass="18406">MDELLRQLERANSTDKKIEIEILLSKAYTSICDLRKQTLTKTLTLESIEEIEFFFQNNELNIETLNFENRYFLKYAKCLSFFWESYTYYGEGQRSKGKFDLFKSLKENDLVLNIHHSEGDCANVLRKMENYWMASNQIYTKYKIDLINKKYVR</sequence>
<proteinExistence type="predicted"/>
<protein>
    <submittedName>
        <fullName evidence="1">Uncharacterized protein</fullName>
    </submittedName>
</protein>
<evidence type="ECO:0000313" key="1">
    <source>
        <dbReference type="EMBL" id="KQB40400.1"/>
    </source>
</evidence>
<evidence type="ECO:0000313" key="2">
    <source>
        <dbReference type="Proteomes" id="UP000050443"/>
    </source>
</evidence>
<reference evidence="1 2" key="1">
    <citation type="submission" date="2014-09" db="EMBL/GenBank/DDBJ databases">
        <title>Genome sequence of Flavobacterium aquidurense RC62.</title>
        <authorList>
            <person name="Kim J.F."/>
            <person name="Kwak M.-J."/>
        </authorList>
    </citation>
    <scope>NUCLEOTIDE SEQUENCE [LARGE SCALE GENOMIC DNA]</scope>
    <source>
        <strain evidence="1 2">RC62</strain>
    </source>
</reference>
<dbReference type="RefSeq" id="WP_055094795.1">
    <property type="nucleotide sequence ID" value="NZ_JRLF01000010.1"/>
</dbReference>
<organism evidence="1 2">
    <name type="scientific">Flavobacterium aquidurense</name>
    <dbReference type="NCBI Taxonomy" id="362413"/>
    <lineage>
        <taxon>Bacteria</taxon>
        <taxon>Pseudomonadati</taxon>
        <taxon>Bacteroidota</taxon>
        <taxon>Flavobacteriia</taxon>
        <taxon>Flavobacteriales</taxon>
        <taxon>Flavobacteriaceae</taxon>
        <taxon>Flavobacterium</taxon>
    </lineage>
</organism>
<gene>
    <name evidence="1" type="ORF">RC62_290</name>
</gene>
<dbReference type="Proteomes" id="UP000050443">
    <property type="component" value="Unassembled WGS sequence"/>
</dbReference>
<dbReference type="OrthoDB" id="10002618at2"/>
<accession>A0A0Q0S9I0</accession>
<dbReference type="AlphaFoldDB" id="A0A0Q0S9I0"/>
<name>A0A0Q0S9I0_9FLAO</name>